<reference evidence="8" key="1">
    <citation type="submission" date="2018-02" db="EMBL/GenBank/DDBJ databases">
        <authorList>
            <person name="Holder M.E."/>
            <person name="Ajami N.J."/>
            <person name="Petrosino J.F."/>
        </authorList>
    </citation>
    <scope>NUCLEOTIDE SEQUENCE [LARGE SCALE GENOMIC DNA]</scope>
    <source>
        <strain evidence="8">CCUG 47132</strain>
    </source>
</reference>
<evidence type="ECO:0000313" key="8">
    <source>
        <dbReference type="Proteomes" id="UP000237883"/>
    </source>
</evidence>
<protein>
    <recommendedName>
        <fullName evidence="1 4">Ribosome biogenesis GTPase A</fullName>
    </recommendedName>
</protein>
<dbReference type="SUPFAM" id="SSF52540">
    <property type="entry name" value="P-loop containing nucleoside triphosphate hydrolases"/>
    <property type="match status" value="1"/>
</dbReference>
<proteinExistence type="inferred from homology"/>
<dbReference type="InterPro" id="IPR023179">
    <property type="entry name" value="GTP-bd_ortho_bundle_sf"/>
</dbReference>
<evidence type="ECO:0000256" key="2">
    <source>
        <dbReference type="ARBA" id="ARBA00022741"/>
    </source>
</evidence>
<dbReference type="InterPro" id="IPR006073">
    <property type="entry name" value="GTP-bd"/>
</dbReference>
<accession>A0A2S0L413</accession>
<dbReference type="GO" id="GO:0005525">
    <property type="term" value="F:GTP binding"/>
    <property type="evidence" value="ECO:0007669"/>
    <property type="project" value="UniProtKB-KW"/>
</dbReference>
<dbReference type="OrthoDB" id="9779790at2"/>
<evidence type="ECO:0000256" key="5">
    <source>
        <dbReference type="PIRSR" id="PIRSR006230-1"/>
    </source>
</evidence>
<dbReference type="CDD" id="cd01856">
    <property type="entry name" value="YlqF"/>
    <property type="match status" value="1"/>
</dbReference>
<evidence type="ECO:0000256" key="3">
    <source>
        <dbReference type="ARBA" id="ARBA00023134"/>
    </source>
</evidence>
<feature type="domain" description="CP-type G" evidence="6">
    <location>
        <begin position="15"/>
        <end position="176"/>
    </location>
</feature>
<evidence type="ECO:0000256" key="4">
    <source>
        <dbReference type="PIRNR" id="PIRNR006230"/>
    </source>
</evidence>
<dbReference type="InterPro" id="IPR027417">
    <property type="entry name" value="P-loop_NTPase"/>
</dbReference>
<dbReference type="GO" id="GO:0003924">
    <property type="term" value="F:GTPase activity"/>
    <property type="evidence" value="ECO:0007669"/>
    <property type="project" value="TreeGrafter"/>
</dbReference>
<dbReference type="AlphaFoldDB" id="A0A2S0L413"/>
<dbReference type="GO" id="GO:0006412">
    <property type="term" value="P:translation"/>
    <property type="evidence" value="ECO:0007669"/>
    <property type="project" value="TreeGrafter"/>
</dbReference>
<evidence type="ECO:0000259" key="6">
    <source>
        <dbReference type="PROSITE" id="PS51721"/>
    </source>
</evidence>
<dbReference type="Pfam" id="PF01926">
    <property type="entry name" value="MMR_HSR1"/>
    <property type="match status" value="1"/>
</dbReference>
<dbReference type="PIRSF" id="PIRSF006230">
    <property type="entry name" value="MG442"/>
    <property type="match status" value="1"/>
</dbReference>
<keyword evidence="8" id="KW-1185">Reference proteome</keyword>
<feature type="binding site" evidence="5">
    <location>
        <position position="172"/>
    </location>
    <ligand>
        <name>GTP</name>
        <dbReference type="ChEBI" id="CHEBI:37565"/>
    </ligand>
</feature>
<feature type="binding site" evidence="5">
    <location>
        <begin position="128"/>
        <end position="133"/>
    </location>
    <ligand>
        <name>GTP</name>
        <dbReference type="ChEBI" id="CHEBI:37565"/>
    </ligand>
</feature>
<sequence>MINNINWYPGHMKKTRELIQENLKAVDLVVEIVDSRIPLSSRNPIIDELISGKKRVVILGKCDLADKRATDEWKAYFESSGDIALPVDSRNGENIKAFYKILDKLQQERNKERSLRRPLRMMIVGVPNVGKSSFINRLIGKKSAKTGDRPGVTKGKQWVTLENGMQLLDTPGILWPKFEDPHVGLNLAFCGSIKDEILNVQDLAYELLKVLRENYPEELIARYKLDGLMDEDEEVYNEYGEPLDPVLFDMEAIALKRGFIQSGKRIDYERTGRAILDEFRAGIIGNITLERPVLK</sequence>
<dbReference type="GO" id="GO:0005737">
    <property type="term" value="C:cytoplasm"/>
    <property type="evidence" value="ECO:0007669"/>
    <property type="project" value="UniProtKB-SubCell"/>
</dbReference>
<dbReference type="Gene3D" id="1.10.1580.10">
    <property type="match status" value="1"/>
</dbReference>
<dbReference type="NCBIfam" id="TIGR03596">
    <property type="entry name" value="GTPase_YlqF"/>
    <property type="match status" value="1"/>
</dbReference>
<gene>
    <name evidence="7" type="primary">ylqF</name>
    <name evidence="7" type="ORF">C5Q96_03940</name>
</gene>
<dbReference type="InterPro" id="IPR016478">
    <property type="entry name" value="GTPase_MTG1"/>
</dbReference>
<evidence type="ECO:0000313" key="7">
    <source>
        <dbReference type="EMBL" id="AVM48036.1"/>
    </source>
</evidence>
<dbReference type="EMBL" id="CP027228">
    <property type="protein sequence ID" value="AVM48036.1"/>
    <property type="molecule type" value="Genomic_DNA"/>
</dbReference>
<keyword evidence="2 4" id="KW-0547">Nucleotide-binding</keyword>
<dbReference type="GeneID" id="78391408"/>
<dbReference type="RefSeq" id="WP_106057113.1">
    <property type="nucleotide sequence ID" value="NZ_CP027228.1"/>
</dbReference>
<keyword evidence="3 4" id="KW-0342">GTP-binding</keyword>
<dbReference type="PROSITE" id="PS51721">
    <property type="entry name" value="G_CP"/>
    <property type="match status" value="1"/>
</dbReference>
<organism evidence="7 8">
    <name type="scientific">Mogibacterium diversum</name>
    <dbReference type="NCBI Taxonomy" id="114527"/>
    <lineage>
        <taxon>Bacteria</taxon>
        <taxon>Bacillati</taxon>
        <taxon>Bacillota</taxon>
        <taxon>Clostridia</taxon>
        <taxon>Peptostreptococcales</taxon>
        <taxon>Anaerovoracaceae</taxon>
        <taxon>Mogibacterium</taxon>
    </lineage>
</organism>
<comment type="function">
    <text evidence="4">Required for a late step of 50S ribosomal subunit assembly. Has GTPase activity.</text>
</comment>
<dbReference type="FunFam" id="3.40.50.300:FF:000590">
    <property type="entry name" value="Ribosome biogenesis GTPase A"/>
    <property type="match status" value="1"/>
</dbReference>
<name>A0A2S0L413_9FIRM</name>
<keyword evidence="4" id="KW-0963">Cytoplasm</keyword>
<dbReference type="PANTHER" id="PTHR45782">
    <property type="entry name" value="MITOCHONDRIAL RIBOSOME-ASSOCIATED GTPASE 1"/>
    <property type="match status" value="1"/>
</dbReference>
<dbReference type="KEGG" id="mdv:C5Q96_03940"/>
<dbReference type="Gene3D" id="3.40.50.300">
    <property type="entry name" value="P-loop containing nucleotide triphosphate hydrolases"/>
    <property type="match status" value="1"/>
</dbReference>
<comment type="subcellular location">
    <subcellularLocation>
        <location evidence="4">Cytoplasm</location>
    </subcellularLocation>
</comment>
<evidence type="ECO:0000256" key="1">
    <source>
        <dbReference type="ARBA" id="ARBA00014898"/>
    </source>
</evidence>
<dbReference type="InterPro" id="IPR019991">
    <property type="entry name" value="GTP-bd_ribosome_bgen"/>
</dbReference>
<dbReference type="InterPro" id="IPR030378">
    <property type="entry name" value="G_CP_dom"/>
</dbReference>
<dbReference type="Proteomes" id="UP000237883">
    <property type="component" value="Chromosome"/>
</dbReference>
<dbReference type="PANTHER" id="PTHR45782:SF4">
    <property type="entry name" value="MITOCHONDRIAL RIBOSOME-ASSOCIATED GTPASE 1"/>
    <property type="match status" value="1"/>
</dbReference>
<comment type="similarity">
    <text evidence="4">Belongs to the TRAFAC class YlqF/YawG GTPase family. MTG1 subfamily.</text>
</comment>